<dbReference type="Proteomes" id="UP000615989">
    <property type="component" value="Unassembled WGS sequence"/>
</dbReference>
<proteinExistence type="predicted"/>
<evidence type="ECO:0000313" key="4">
    <source>
        <dbReference type="Proteomes" id="UP000615989"/>
    </source>
</evidence>
<dbReference type="InterPro" id="IPR027417">
    <property type="entry name" value="P-loop_NTPase"/>
</dbReference>
<organism evidence="3 4">
    <name type="scientific">Aromatoleum anaerobium</name>
    <dbReference type="NCBI Taxonomy" id="182180"/>
    <lineage>
        <taxon>Bacteria</taxon>
        <taxon>Pseudomonadati</taxon>
        <taxon>Pseudomonadota</taxon>
        <taxon>Betaproteobacteria</taxon>
        <taxon>Rhodocyclales</taxon>
        <taxon>Rhodocyclaceae</taxon>
        <taxon>Aromatoleum</taxon>
    </lineage>
</organism>
<accession>A0ABX1PPK4</accession>
<dbReference type="EMBL" id="WTVG01000059">
    <property type="protein sequence ID" value="NMG26224.1"/>
    <property type="molecule type" value="Genomic_DNA"/>
</dbReference>
<sequence>MASDLTIEHAFDVTRGDRSDQEPPSLTWSEADLRKYLAREWDQYDPAHIRVIGRLRLAEAESFGFLEELHHAETGTRLGSPLGNSRVHQRVFVPASEIKDLQNRWGTTTYTVAELDLSPLEERRKRGDPFACKVRRGTLVALSHTPESWGIRSIDSESVPLLVEIARQAIDERLADETAEANEKLCAARSMLEEVASEKQLLGDEVGRLKREVSERMECIEALNSQFMHRRDALEIRVRELEALLRERGERMIALDLVDKADLEKVFPHIGKPDERKGHCYGEVIAGNFQRLASYIQTHLWHKGIRYTRAQLLDFITLLRTNDLIVLAGDSGSGKSSLVKAVAAAVGGRCTIVPVKPNWTGSDDLLGYYNPIERRYHPSQFLLALLEAAREPEIPHFICLDEMNLARVEYYFADFLSLLETRGEAPWIHLYSAAEERQAVIDNKIFLALEEEARRRAGLPGDASFNDILMHDEANLELRRLAGFQEADTLLNHHAKIRRAISGLIDIPAGFRFPSNVWIIGAINVDETTHYLSPKILDRAHIMRFRNPVLLDWDEVEGELEEFELDLGLPMKLLATDIGTREEYPNFDQADPHVRLLVGLARNYLDPLGVEFGLRAIRQSLNYIRRGEEAEIGAVTALNNVVLHKILPKIILDVEKVATNGQKRRNVLISLRDSLAQALDGLDQSKVTESAVEALDQLIARSEGNNGIANFWAR</sequence>
<dbReference type="Pfam" id="PF07728">
    <property type="entry name" value="AAA_5"/>
    <property type="match status" value="1"/>
</dbReference>
<feature type="domain" description="ATPase dynein-related AAA" evidence="2">
    <location>
        <begin position="325"/>
        <end position="422"/>
    </location>
</feature>
<evidence type="ECO:0000256" key="1">
    <source>
        <dbReference type="SAM" id="Coils"/>
    </source>
</evidence>
<dbReference type="Gene3D" id="3.40.50.300">
    <property type="entry name" value="P-loop containing nucleotide triphosphate hydrolases"/>
    <property type="match status" value="1"/>
</dbReference>
<dbReference type="InterPro" id="IPR011704">
    <property type="entry name" value="ATPase_dyneun-rel_AAA"/>
</dbReference>
<gene>
    <name evidence="3" type="ORF">GO606_16175</name>
</gene>
<keyword evidence="4" id="KW-1185">Reference proteome</keyword>
<feature type="coiled-coil region" evidence="1">
    <location>
        <begin position="192"/>
        <end position="251"/>
    </location>
</feature>
<dbReference type="SUPFAM" id="SSF52540">
    <property type="entry name" value="P-loop containing nucleoside triphosphate hydrolases"/>
    <property type="match status" value="1"/>
</dbReference>
<name>A0ABX1PPK4_9RHOO</name>
<protein>
    <submittedName>
        <fullName evidence="3">AAA domain-containing protein</fullName>
    </submittedName>
</protein>
<reference evidence="3" key="1">
    <citation type="submission" date="2019-12" db="EMBL/GenBank/DDBJ databases">
        <title>Comparative genomics gives insights into the taxonomy of the Azoarcus-Aromatoleum group and reveals separate origins of nif in the plant-associated Azoarcus and non-plant-associated Aromatoleum sub-groups.</title>
        <authorList>
            <person name="Lafos M."/>
            <person name="Maluk M."/>
            <person name="Batista M."/>
            <person name="Junghare M."/>
            <person name="Carmona M."/>
            <person name="Faoro H."/>
            <person name="Cruz L.M."/>
            <person name="Battistoni F."/>
            <person name="De Souza E."/>
            <person name="Pedrosa F."/>
            <person name="Chen W.-M."/>
            <person name="Poole P.S."/>
            <person name="Dixon R.A."/>
            <person name="James E.K."/>
        </authorList>
    </citation>
    <scope>NUCLEOTIDE SEQUENCE</scope>
    <source>
        <strain evidence="3">LuFRes1</strain>
    </source>
</reference>
<dbReference type="InterPro" id="IPR025662">
    <property type="entry name" value="Sigma_54_int_dom_ATP-bd_1"/>
</dbReference>
<dbReference type="RefSeq" id="WP_169119552.1">
    <property type="nucleotide sequence ID" value="NZ_WTVG02000038.1"/>
</dbReference>
<evidence type="ECO:0000259" key="2">
    <source>
        <dbReference type="Pfam" id="PF07728"/>
    </source>
</evidence>
<dbReference type="PROSITE" id="PS00675">
    <property type="entry name" value="SIGMA54_INTERACT_1"/>
    <property type="match status" value="1"/>
</dbReference>
<evidence type="ECO:0000313" key="3">
    <source>
        <dbReference type="EMBL" id="NMG26224.1"/>
    </source>
</evidence>
<comment type="caution">
    <text evidence="3">The sequence shown here is derived from an EMBL/GenBank/DDBJ whole genome shotgun (WGS) entry which is preliminary data.</text>
</comment>
<keyword evidence="1" id="KW-0175">Coiled coil</keyword>